<comment type="subcellular location">
    <subcellularLocation>
        <location evidence="2">Endoplasmic reticulum membrane</location>
        <topology evidence="2">Peripheral membrane protein</topology>
        <orientation evidence="2">Lumenal side</orientation>
    </subcellularLocation>
</comment>
<feature type="binding site" evidence="17">
    <location>
        <position position="298"/>
    </location>
    <ligand>
        <name>FAD</name>
        <dbReference type="ChEBI" id="CHEBI:57692"/>
    </ligand>
</feature>
<dbReference type="SUPFAM" id="SSF110019">
    <property type="entry name" value="ERO1-like"/>
    <property type="match status" value="1"/>
</dbReference>
<dbReference type="PANTHER" id="PTHR12613">
    <property type="entry name" value="ERO1-RELATED"/>
    <property type="match status" value="1"/>
</dbReference>
<feature type="binding site" evidence="17">
    <location>
        <position position="196"/>
    </location>
    <ligand>
        <name>FAD</name>
        <dbReference type="ChEBI" id="CHEBI:57692"/>
    </ligand>
</feature>
<dbReference type="InterPro" id="IPR037192">
    <property type="entry name" value="ERO1-like_sf"/>
</dbReference>
<accession>A0A9W8ANP5</accession>
<evidence type="ECO:0000256" key="3">
    <source>
        <dbReference type="ARBA" id="ARBA00008277"/>
    </source>
</evidence>
<protein>
    <submittedName>
        <fullName evidence="20">Endoplasmic oxidoreductin-1</fullName>
    </submittedName>
</protein>
<sequence length="472" mass="54677">MARTTDDAPWSPSRRLGRLSLLALVVPPLLAWVLWQYLSIGWFGHQLSTPWRHWWGEPVDDLCRLRESGAVDDLQCEYHSIESVNQQLTPLLRQLAQSTYFRYYKVNLHKQCPFWSAEGQCFLEDCMVEPADENELPEELQNHAAHPDMDEIDFSPFGPGYQPFSKCDYADTDFCVMEDEFTASGEYVDLIKNPERFTGYAGESAHNIWRAIYEENCFDFPARLHSTLENQQEKDAAKPDSMAAQLRQIYQVDECKEKRIFYRLVSGLHASISTHLCYNFYNRTTQSWEPNLDCFMSRVGNFPSRLQNIYFDYALLLRAVFKLSPYLHTIDYCSGNPEEKGWVQDKMNELLSVCLALPETFDEGEMFDGPDAAMLKEEFKDHFRNVTRIMDCVGCQKCRLWGKVQTRGFATALKVLFSFEGPSLGSIKLERGEIVTLFNAVNQLSKSIEAIQFFHQQYHDTQHTTSFLSSLW</sequence>
<evidence type="ECO:0000256" key="4">
    <source>
        <dbReference type="ARBA" id="ARBA00011802"/>
    </source>
</evidence>
<comment type="similarity">
    <text evidence="3">Belongs to the EROs family.</text>
</comment>
<dbReference type="GO" id="GO:0071949">
    <property type="term" value="F:FAD binding"/>
    <property type="evidence" value="ECO:0007669"/>
    <property type="project" value="InterPro"/>
</dbReference>
<evidence type="ECO:0000313" key="20">
    <source>
        <dbReference type="EMBL" id="KAJ1959374.1"/>
    </source>
</evidence>
<gene>
    <name evidence="20" type="primary">ERO1</name>
    <name evidence="20" type="ORF">IWQ62_004638</name>
</gene>
<evidence type="ECO:0000256" key="11">
    <source>
        <dbReference type="ARBA" id="ARBA00023002"/>
    </source>
</evidence>
<proteinExistence type="inferred from homology"/>
<dbReference type="GO" id="GO:0034975">
    <property type="term" value="P:protein folding in endoplasmic reticulum"/>
    <property type="evidence" value="ECO:0007669"/>
    <property type="project" value="InterPro"/>
</dbReference>
<evidence type="ECO:0000256" key="13">
    <source>
        <dbReference type="ARBA" id="ARBA00023157"/>
    </source>
</evidence>
<dbReference type="EMBL" id="JANBPY010001605">
    <property type="protein sequence ID" value="KAJ1959374.1"/>
    <property type="molecule type" value="Genomic_DNA"/>
</dbReference>
<dbReference type="AlphaFoldDB" id="A0A9W8ANP5"/>
<dbReference type="Pfam" id="PF04137">
    <property type="entry name" value="ERO1"/>
    <property type="match status" value="1"/>
</dbReference>
<evidence type="ECO:0000256" key="15">
    <source>
        <dbReference type="ARBA" id="ARBA00023284"/>
    </source>
</evidence>
<keyword evidence="7" id="KW-0732">Signal</keyword>
<dbReference type="GO" id="GO:0015035">
    <property type="term" value="F:protein-disulfide reductase activity"/>
    <property type="evidence" value="ECO:0007669"/>
    <property type="project" value="InterPro"/>
</dbReference>
<evidence type="ECO:0000256" key="18">
    <source>
        <dbReference type="PIRSR" id="PIRSR017205-3"/>
    </source>
</evidence>
<keyword evidence="5" id="KW-0813">Transport</keyword>
<keyword evidence="6" id="KW-0285">Flavoprotein</keyword>
<feature type="active site" description="Nucleophile" evidence="16">
    <location>
        <position position="395"/>
    </location>
</feature>
<keyword evidence="8" id="KW-0256">Endoplasmic reticulum</keyword>
<keyword evidence="10" id="KW-0249">Electron transport</keyword>
<name>A0A9W8ANP5_9FUNG</name>
<feature type="disulfide bond" description="Redox-active" evidence="18">
    <location>
        <begin position="395"/>
        <end position="398"/>
    </location>
</feature>
<comment type="subunit">
    <text evidence="4">May function both as a monomer and a homodimer.</text>
</comment>
<comment type="cofactor">
    <cofactor evidence="1 17">
        <name>FAD</name>
        <dbReference type="ChEBI" id="CHEBI:57692"/>
    </cofactor>
</comment>
<evidence type="ECO:0000256" key="10">
    <source>
        <dbReference type="ARBA" id="ARBA00022982"/>
    </source>
</evidence>
<evidence type="ECO:0000256" key="1">
    <source>
        <dbReference type="ARBA" id="ARBA00001974"/>
    </source>
</evidence>
<reference evidence="20" key="1">
    <citation type="submission" date="2022-07" db="EMBL/GenBank/DDBJ databases">
        <title>Phylogenomic reconstructions and comparative analyses of Kickxellomycotina fungi.</title>
        <authorList>
            <person name="Reynolds N.K."/>
            <person name="Stajich J.E."/>
            <person name="Barry K."/>
            <person name="Grigoriev I.V."/>
            <person name="Crous P."/>
            <person name="Smith M.E."/>
        </authorList>
    </citation>
    <scope>NUCLEOTIDE SEQUENCE</scope>
    <source>
        <strain evidence="20">RSA 1196</strain>
    </source>
</reference>
<organism evidence="20 21">
    <name type="scientific">Dispira parvispora</name>
    <dbReference type="NCBI Taxonomy" id="1520584"/>
    <lineage>
        <taxon>Eukaryota</taxon>
        <taxon>Fungi</taxon>
        <taxon>Fungi incertae sedis</taxon>
        <taxon>Zoopagomycota</taxon>
        <taxon>Kickxellomycotina</taxon>
        <taxon>Dimargaritomycetes</taxon>
        <taxon>Dimargaritales</taxon>
        <taxon>Dimargaritaceae</taxon>
        <taxon>Dispira</taxon>
    </lineage>
</organism>
<evidence type="ECO:0000256" key="17">
    <source>
        <dbReference type="PIRSR" id="PIRSR017205-2"/>
    </source>
</evidence>
<feature type="binding site" evidence="17">
    <location>
        <position position="198"/>
    </location>
    <ligand>
        <name>FAD</name>
        <dbReference type="ChEBI" id="CHEBI:57692"/>
    </ligand>
</feature>
<feature type="binding site" evidence="17">
    <location>
        <position position="266"/>
    </location>
    <ligand>
        <name>FAD</name>
        <dbReference type="ChEBI" id="CHEBI:57692"/>
    </ligand>
</feature>
<dbReference type="InterPro" id="IPR007266">
    <property type="entry name" value="Ero1"/>
</dbReference>
<feature type="disulfide bond" description="Redox-active" evidence="18">
    <location>
        <begin position="121"/>
        <end position="126"/>
    </location>
</feature>
<keyword evidence="13 18" id="KW-1015">Disulfide bond</keyword>
<feature type="active site" evidence="16">
    <location>
        <position position="398"/>
    </location>
</feature>
<comment type="caution">
    <text evidence="20">The sequence shown here is derived from an EMBL/GenBank/DDBJ whole genome shotgun (WGS) entry which is preliminary data.</text>
</comment>
<evidence type="ECO:0000256" key="9">
    <source>
        <dbReference type="ARBA" id="ARBA00022827"/>
    </source>
</evidence>
<dbReference type="Proteomes" id="UP001150925">
    <property type="component" value="Unassembled WGS sequence"/>
</dbReference>
<dbReference type="GO" id="GO:0016972">
    <property type="term" value="F:thiol oxidase activity"/>
    <property type="evidence" value="ECO:0007669"/>
    <property type="project" value="InterPro"/>
</dbReference>
<keyword evidence="19" id="KW-1133">Transmembrane helix</keyword>
<evidence type="ECO:0000256" key="12">
    <source>
        <dbReference type="ARBA" id="ARBA00023136"/>
    </source>
</evidence>
<keyword evidence="21" id="KW-1185">Reference proteome</keyword>
<keyword evidence="19" id="KW-0812">Transmembrane</keyword>
<dbReference type="PIRSF" id="PIRSF017205">
    <property type="entry name" value="ERO1"/>
    <property type="match status" value="1"/>
</dbReference>
<keyword evidence="9 17" id="KW-0274">FAD</keyword>
<evidence type="ECO:0000256" key="19">
    <source>
        <dbReference type="SAM" id="Phobius"/>
    </source>
</evidence>
<keyword evidence="15" id="KW-0676">Redox-active center</keyword>
<dbReference type="OrthoDB" id="269384at2759"/>
<feature type="binding site" evidence="17">
    <location>
        <position position="209"/>
    </location>
    <ligand>
        <name>FAD</name>
        <dbReference type="ChEBI" id="CHEBI:57692"/>
    </ligand>
</feature>
<evidence type="ECO:0000313" key="21">
    <source>
        <dbReference type="Proteomes" id="UP001150925"/>
    </source>
</evidence>
<keyword evidence="11" id="KW-0560">Oxidoreductase</keyword>
<dbReference type="GO" id="GO:0005789">
    <property type="term" value="C:endoplasmic reticulum membrane"/>
    <property type="evidence" value="ECO:0007669"/>
    <property type="project" value="UniProtKB-SubCell"/>
</dbReference>
<keyword evidence="14" id="KW-0325">Glycoprotein</keyword>
<evidence type="ECO:0000256" key="14">
    <source>
        <dbReference type="ARBA" id="ARBA00023180"/>
    </source>
</evidence>
<feature type="binding site" evidence="17">
    <location>
        <position position="269"/>
    </location>
    <ligand>
        <name>FAD</name>
        <dbReference type="ChEBI" id="CHEBI:57692"/>
    </ligand>
</feature>
<dbReference type="PANTHER" id="PTHR12613:SF0">
    <property type="entry name" value="ERO1-LIKE PROTEIN"/>
    <property type="match status" value="1"/>
</dbReference>
<evidence type="ECO:0000256" key="2">
    <source>
        <dbReference type="ARBA" id="ARBA00004367"/>
    </source>
</evidence>
<evidence type="ECO:0000256" key="16">
    <source>
        <dbReference type="PIRSR" id="PIRSR017205-1"/>
    </source>
</evidence>
<keyword evidence="12 19" id="KW-0472">Membrane</keyword>
<feature type="transmembrane region" description="Helical" evidence="19">
    <location>
        <begin position="21"/>
        <end position="43"/>
    </location>
</feature>
<evidence type="ECO:0000256" key="6">
    <source>
        <dbReference type="ARBA" id="ARBA00022630"/>
    </source>
</evidence>
<evidence type="ECO:0000256" key="7">
    <source>
        <dbReference type="ARBA" id="ARBA00022729"/>
    </source>
</evidence>
<evidence type="ECO:0000256" key="8">
    <source>
        <dbReference type="ARBA" id="ARBA00022824"/>
    </source>
</evidence>
<evidence type="ECO:0000256" key="5">
    <source>
        <dbReference type="ARBA" id="ARBA00022448"/>
    </source>
</evidence>